<feature type="compositionally biased region" description="Low complexity" evidence="1">
    <location>
        <begin position="75"/>
        <end position="87"/>
    </location>
</feature>
<keyword evidence="3" id="KW-1185">Reference proteome</keyword>
<accession>A0A5C5ZFU3</accession>
<name>A0A5C5ZFU3_9BACT</name>
<dbReference type="AlphaFoldDB" id="A0A5C5ZFU3"/>
<dbReference type="RefSeq" id="WP_146403228.1">
    <property type="nucleotide sequence ID" value="NZ_SJPQ01000005.1"/>
</dbReference>
<evidence type="ECO:0000313" key="3">
    <source>
        <dbReference type="Proteomes" id="UP000315440"/>
    </source>
</evidence>
<sequence length="106" mass="11520">MSATLSPAGGEPDGCRYLTLAQAAAELPGRPHLSTLHRWRLRGVRGVRLRTCVVGGRRFTTHRWLRDFRDATTAAAAPGATDATATAPRRESAIRRAEDELARDGI</sequence>
<evidence type="ECO:0000313" key="2">
    <source>
        <dbReference type="EMBL" id="TWT86244.1"/>
    </source>
</evidence>
<dbReference type="Pfam" id="PF07618">
    <property type="entry name" value="DUF1580"/>
    <property type="match status" value="1"/>
</dbReference>
<gene>
    <name evidence="2" type="ORF">Mal64_37830</name>
</gene>
<dbReference type="InterPro" id="IPR011474">
    <property type="entry name" value="DUF1580"/>
</dbReference>
<comment type="caution">
    <text evidence="2">The sequence shown here is derived from an EMBL/GenBank/DDBJ whole genome shotgun (WGS) entry which is preliminary data.</text>
</comment>
<dbReference type="OrthoDB" id="290434at2"/>
<dbReference type="EMBL" id="SJPQ01000005">
    <property type="protein sequence ID" value="TWT86244.1"/>
    <property type="molecule type" value="Genomic_DNA"/>
</dbReference>
<reference evidence="2 3" key="1">
    <citation type="submission" date="2019-02" db="EMBL/GenBank/DDBJ databases">
        <title>Deep-cultivation of Planctomycetes and their phenomic and genomic characterization uncovers novel biology.</title>
        <authorList>
            <person name="Wiegand S."/>
            <person name="Jogler M."/>
            <person name="Boedeker C."/>
            <person name="Pinto D."/>
            <person name="Vollmers J."/>
            <person name="Rivas-Marin E."/>
            <person name="Kohn T."/>
            <person name="Peeters S.H."/>
            <person name="Heuer A."/>
            <person name="Rast P."/>
            <person name="Oberbeckmann S."/>
            <person name="Bunk B."/>
            <person name="Jeske O."/>
            <person name="Meyerdierks A."/>
            <person name="Storesund J.E."/>
            <person name="Kallscheuer N."/>
            <person name="Luecker S."/>
            <person name="Lage O.M."/>
            <person name="Pohl T."/>
            <person name="Merkel B.J."/>
            <person name="Hornburger P."/>
            <person name="Mueller R.-W."/>
            <person name="Bruemmer F."/>
            <person name="Labrenz M."/>
            <person name="Spormann A.M."/>
            <person name="Op Den Camp H."/>
            <person name="Overmann J."/>
            <person name="Amann R."/>
            <person name="Jetten M.S.M."/>
            <person name="Mascher T."/>
            <person name="Medema M.H."/>
            <person name="Devos D.P."/>
            <person name="Kaster A.-K."/>
            <person name="Ovreas L."/>
            <person name="Rohde M."/>
            <person name="Galperin M.Y."/>
            <person name="Jogler C."/>
        </authorList>
    </citation>
    <scope>NUCLEOTIDE SEQUENCE [LARGE SCALE GENOMIC DNA]</scope>
    <source>
        <strain evidence="2 3">Mal64</strain>
    </source>
</reference>
<feature type="compositionally biased region" description="Basic and acidic residues" evidence="1">
    <location>
        <begin position="88"/>
        <end position="106"/>
    </location>
</feature>
<evidence type="ECO:0000256" key="1">
    <source>
        <dbReference type="SAM" id="MobiDB-lite"/>
    </source>
</evidence>
<organism evidence="2 3">
    <name type="scientific">Pseudobythopirellula maris</name>
    <dbReference type="NCBI Taxonomy" id="2527991"/>
    <lineage>
        <taxon>Bacteria</taxon>
        <taxon>Pseudomonadati</taxon>
        <taxon>Planctomycetota</taxon>
        <taxon>Planctomycetia</taxon>
        <taxon>Pirellulales</taxon>
        <taxon>Lacipirellulaceae</taxon>
        <taxon>Pseudobythopirellula</taxon>
    </lineage>
</organism>
<proteinExistence type="predicted"/>
<protein>
    <submittedName>
        <fullName evidence="2">Uncharacterized protein</fullName>
    </submittedName>
</protein>
<dbReference type="Proteomes" id="UP000315440">
    <property type="component" value="Unassembled WGS sequence"/>
</dbReference>
<feature type="region of interest" description="Disordered" evidence="1">
    <location>
        <begin position="75"/>
        <end position="106"/>
    </location>
</feature>